<proteinExistence type="predicted"/>
<comment type="caution">
    <text evidence="1">The sequence shown here is derived from an EMBL/GenBank/DDBJ whole genome shotgun (WGS) entry which is preliminary data.</text>
</comment>
<keyword evidence="2" id="KW-1185">Reference proteome</keyword>
<dbReference type="RefSeq" id="WP_168063449.1">
    <property type="nucleotide sequence ID" value="NZ_VTOW01000007.1"/>
</dbReference>
<reference evidence="1 2" key="1">
    <citation type="journal article" date="2020" name="Nature">
        <title>Bacterial chemolithoautotrophy via manganese oxidation.</title>
        <authorList>
            <person name="Yu H."/>
            <person name="Leadbetter J.R."/>
        </authorList>
    </citation>
    <scope>NUCLEOTIDE SEQUENCE [LARGE SCALE GENOMIC DNA]</scope>
    <source>
        <strain evidence="1 2">Mn-1</strain>
    </source>
</reference>
<sequence>MGKPVRYLYELTDRMGAQLYEALREEDFDEVIEREYEYYLTQASVGGESREAFIDWLLQELSDSDREEFEERSGGEELAAWLMSHPAEGIEESYRERYAREEVEFASAGLIKSESGKYLPSLWAHLDVENDAEAARFFGLISDPPTDAAGRHIDSDRRYPFPSEIANEIKALHEEADALETALRRGANGPPHEDLHHVIQDKISVLRHRARLLDQNTMLGLILISGFDCTVHGGTVPFDKPIPRAEIIGCPACGYPICPFCANCYSIDPSTVEQAEEYLASCDEVSGMAYCGQCGDWSVGFMLRFLRLKRCPIPDRYKNYQPEARKALFVTTNRVAALPNREAILQSIAEKFTRGASGIISEKDPSGEIWGIPERHPEGWVVTVCYPEER</sequence>
<dbReference type="AlphaFoldDB" id="A0A7X6DUJ5"/>
<evidence type="ECO:0000313" key="1">
    <source>
        <dbReference type="EMBL" id="NKE73492.1"/>
    </source>
</evidence>
<dbReference type="Proteomes" id="UP000534783">
    <property type="component" value="Unassembled WGS sequence"/>
</dbReference>
<gene>
    <name evidence="1" type="ORF">MNODULE_22280</name>
</gene>
<evidence type="ECO:0000313" key="2">
    <source>
        <dbReference type="Proteomes" id="UP000534783"/>
    </source>
</evidence>
<protein>
    <submittedName>
        <fullName evidence="1">Uncharacterized protein</fullName>
    </submittedName>
</protein>
<dbReference type="EMBL" id="VTOW01000007">
    <property type="protein sequence ID" value="NKE73492.1"/>
    <property type="molecule type" value="Genomic_DNA"/>
</dbReference>
<organism evidence="1 2">
    <name type="scientific">Candidatus Manganitrophus noduliformans</name>
    <dbReference type="NCBI Taxonomy" id="2606439"/>
    <lineage>
        <taxon>Bacteria</taxon>
        <taxon>Pseudomonadati</taxon>
        <taxon>Nitrospirota</taxon>
        <taxon>Nitrospiria</taxon>
        <taxon>Candidatus Troglogloeales</taxon>
        <taxon>Candidatus Manganitrophaceae</taxon>
        <taxon>Candidatus Manganitrophus</taxon>
    </lineage>
</organism>
<accession>A0A7X6DUJ5</accession>
<name>A0A7X6DUJ5_9BACT</name>